<evidence type="ECO:0000313" key="2">
    <source>
        <dbReference type="Proteomes" id="UP000295741"/>
    </source>
</evidence>
<dbReference type="Gene3D" id="2.40.160.130">
    <property type="entry name" value="Capsule assembly protein Wzi"/>
    <property type="match status" value="1"/>
</dbReference>
<gene>
    <name evidence="1" type="ORF">BC659_2244</name>
</gene>
<dbReference type="OrthoDB" id="1293009at2"/>
<name>A0A4R6IW43_9BACT</name>
<dbReference type="RefSeq" id="WP_133474801.1">
    <property type="nucleotide sequence ID" value="NZ_SNWP01000011.1"/>
</dbReference>
<keyword evidence="2" id="KW-1185">Reference proteome</keyword>
<evidence type="ECO:0000313" key="1">
    <source>
        <dbReference type="EMBL" id="TDO26929.1"/>
    </source>
</evidence>
<proteinExistence type="predicted"/>
<reference evidence="1 2" key="1">
    <citation type="submission" date="2019-03" db="EMBL/GenBank/DDBJ databases">
        <title>Genomic Encyclopedia of Archaeal and Bacterial Type Strains, Phase II (KMG-II): from individual species to whole genera.</title>
        <authorList>
            <person name="Goeker M."/>
        </authorList>
    </citation>
    <scope>NUCLEOTIDE SEQUENCE [LARGE SCALE GENOMIC DNA]</scope>
    <source>
        <strain evidence="1 2">DSM 28323</strain>
    </source>
</reference>
<dbReference type="Proteomes" id="UP000295741">
    <property type="component" value="Unassembled WGS sequence"/>
</dbReference>
<accession>A0A4R6IW43</accession>
<comment type="caution">
    <text evidence="1">The sequence shown here is derived from an EMBL/GenBank/DDBJ whole genome shotgun (WGS) entry which is preliminary data.</text>
</comment>
<protein>
    <submittedName>
        <fullName evidence="1">Capsule assembly protein Wzi</fullName>
    </submittedName>
</protein>
<dbReference type="EMBL" id="SNWP01000011">
    <property type="protein sequence ID" value="TDO26929.1"/>
    <property type="molecule type" value="Genomic_DNA"/>
</dbReference>
<dbReference type="InterPro" id="IPR026950">
    <property type="entry name" value="Caps_assemb_Wzi"/>
</dbReference>
<dbReference type="Pfam" id="PF14052">
    <property type="entry name" value="Caps_assemb_Wzi"/>
    <property type="match status" value="1"/>
</dbReference>
<organism evidence="1 2">
    <name type="scientific">Sediminibacterium goheungense</name>
    <dbReference type="NCBI Taxonomy" id="1086393"/>
    <lineage>
        <taxon>Bacteria</taxon>
        <taxon>Pseudomonadati</taxon>
        <taxon>Bacteroidota</taxon>
        <taxon>Chitinophagia</taxon>
        <taxon>Chitinophagales</taxon>
        <taxon>Chitinophagaceae</taxon>
        <taxon>Sediminibacterium</taxon>
    </lineage>
</organism>
<sequence>MLNKKLTLLSLFSLLAHLLFSQTLEGGMMRDLQLRDLQLLGKGRSGRSFALRSVALGELPDSAVSSFRKPSISLLPLSWLSQFNSQLPFSENDGSLIAAKGLQTRLSGGVQVRAGFVEMQLAPELVWAANPAYSTTAQYGFNNGKSFQRIYPGQSTLQLVAGGFRGGISTANQWWGPGVRNSLLMTYQAPGFTHFFLGSRRPLKTPIGSIEWKLMGGWLRTDGDRSMENRNLRAADAIFGQRKRYLSGLTISYQPKWIPGLFVGFNRVIQTFNKDSLTSTLGAFERYFPVIALAAQKKNVLNEDLVDRDQVASFFLRWLFPKQHFEFYIEYGYNDYKLNTRDYLLGTSHSAAHIFGVKKVIPQHGDNRWIDITLELTKMSQTPDQMVRDAGNWYEHNPIIEGYTHDNQIMGSIYGFGADAVFAGVNLVRGAKRLGFFIEQINRDPVNRTQKWVDLGFGFTPQWVKDKWILGGKMELVRTKGFAWQTGKNVMNLHAQIALQYKL</sequence>
<dbReference type="AlphaFoldDB" id="A0A4R6IW43"/>
<dbReference type="InterPro" id="IPR038636">
    <property type="entry name" value="Wzi_sf"/>
</dbReference>